<organism evidence="7 8">
    <name type="scientific">Brassica cretica</name>
    <name type="common">Mustard</name>
    <dbReference type="NCBI Taxonomy" id="69181"/>
    <lineage>
        <taxon>Eukaryota</taxon>
        <taxon>Viridiplantae</taxon>
        <taxon>Streptophyta</taxon>
        <taxon>Embryophyta</taxon>
        <taxon>Tracheophyta</taxon>
        <taxon>Spermatophyta</taxon>
        <taxon>Magnoliopsida</taxon>
        <taxon>eudicotyledons</taxon>
        <taxon>Gunneridae</taxon>
        <taxon>Pentapetalae</taxon>
        <taxon>rosids</taxon>
        <taxon>malvids</taxon>
        <taxon>Brassicales</taxon>
        <taxon>Brassicaceae</taxon>
        <taxon>Brassiceae</taxon>
        <taxon>Brassica</taxon>
    </lineage>
</organism>
<dbReference type="EC" id="1.2.1.84" evidence="4"/>
<dbReference type="Pfam" id="PF07993">
    <property type="entry name" value="NAD_binding_4"/>
    <property type="match status" value="1"/>
</dbReference>
<comment type="catalytic activity">
    <reaction evidence="4">
        <text>a long-chain fatty acyl-CoA + 2 NADPH + 2 H(+) = a long-chain primary fatty alcohol + 2 NADP(+) + CoA</text>
        <dbReference type="Rhea" id="RHEA:52716"/>
        <dbReference type="ChEBI" id="CHEBI:15378"/>
        <dbReference type="ChEBI" id="CHEBI:57287"/>
        <dbReference type="ChEBI" id="CHEBI:57783"/>
        <dbReference type="ChEBI" id="CHEBI:58349"/>
        <dbReference type="ChEBI" id="CHEBI:77396"/>
        <dbReference type="ChEBI" id="CHEBI:83139"/>
        <dbReference type="EC" id="1.2.1.84"/>
    </reaction>
</comment>
<proteinExistence type="inferred from homology"/>
<evidence type="ECO:0000313" key="7">
    <source>
        <dbReference type="EMBL" id="KAF3508226.1"/>
    </source>
</evidence>
<dbReference type="PANTHER" id="PTHR11011:SF82">
    <property type="entry name" value="FATTY ACYL-COA REDUCTASE 8-RELATED"/>
    <property type="match status" value="1"/>
</dbReference>
<dbReference type="Pfam" id="PF03015">
    <property type="entry name" value="Sterile"/>
    <property type="match status" value="1"/>
</dbReference>
<comment type="function">
    <text evidence="4">Catalyzes the reduction of fatty acyl-CoA to fatty alcohols.</text>
</comment>
<evidence type="ECO:0000256" key="3">
    <source>
        <dbReference type="ARBA" id="ARBA00023098"/>
    </source>
</evidence>
<dbReference type="InterPro" id="IPR036291">
    <property type="entry name" value="NAD(P)-bd_dom_sf"/>
</dbReference>
<keyword evidence="4" id="KW-0521">NADP</keyword>
<evidence type="ECO:0000256" key="4">
    <source>
        <dbReference type="RuleBase" id="RU363097"/>
    </source>
</evidence>
<evidence type="ECO:0000256" key="1">
    <source>
        <dbReference type="ARBA" id="ARBA00005928"/>
    </source>
</evidence>
<dbReference type="InterPro" id="IPR026055">
    <property type="entry name" value="FAR"/>
</dbReference>
<dbReference type="CDD" id="cd05236">
    <property type="entry name" value="FAR-N_SDR_e"/>
    <property type="match status" value="1"/>
</dbReference>
<keyword evidence="4" id="KW-0560">Oxidoreductase</keyword>
<protein>
    <recommendedName>
        <fullName evidence="4">Fatty acyl-CoA reductase</fullName>
        <ecNumber evidence="4">1.2.1.84</ecNumber>
    </recommendedName>
</protein>
<dbReference type="SUPFAM" id="SSF51735">
    <property type="entry name" value="NAD(P)-binding Rossmann-fold domains"/>
    <property type="match status" value="1"/>
</dbReference>
<dbReference type="GO" id="GO:0035336">
    <property type="term" value="P:long-chain fatty-acyl-CoA metabolic process"/>
    <property type="evidence" value="ECO:0007669"/>
    <property type="project" value="TreeGrafter"/>
</dbReference>
<dbReference type="AlphaFoldDB" id="A0A8S9NWX0"/>
<feature type="domain" description="Fatty acyl-CoA reductase C-terminal" evidence="5">
    <location>
        <begin position="433"/>
        <end position="532"/>
    </location>
</feature>
<evidence type="ECO:0000259" key="6">
    <source>
        <dbReference type="Pfam" id="PF07993"/>
    </source>
</evidence>
<dbReference type="CDD" id="cd09071">
    <property type="entry name" value="FAR_C"/>
    <property type="match status" value="1"/>
</dbReference>
<dbReference type="InterPro" id="IPR033640">
    <property type="entry name" value="FAR_C"/>
</dbReference>
<name>A0A8S9NWX0_BRACR</name>
<reference evidence="7" key="1">
    <citation type="submission" date="2019-12" db="EMBL/GenBank/DDBJ databases">
        <title>Genome sequencing and annotation of Brassica cretica.</title>
        <authorList>
            <person name="Studholme D.J."/>
            <person name="Sarris P."/>
        </authorList>
    </citation>
    <scope>NUCLEOTIDE SEQUENCE</scope>
    <source>
        <strain evidence="7">PFS-109/04</strain>
        <tissue evidence="7">Leaf</tissue>
    </source>
</reference>
<accession>A0A8S9NWX0</accession>
<comment type="caution">
    <text evidence="7">The sequence shown here is derived from an EMBL/GenBank/DDBJ whole genome shotgun (WGS) entry which is preliminary data.</text>
</comment>
<comment type="similarity">
    <text evidence="1 4">Belongs to the fatty acyl-CoA reductase family.</text>
</comment>
<keyword evidence="2 4" id="KW-0444">Lipid biosynthesis</keyword>
<dbReference type="GO" id="GO:0010345">
    <property type="term" value="P:suberin biosynthetic process"/>
    <property type="evidence" value="ECO:0007669"/>
    <property type="project" value="TreeGrafter"/>
</dbReference>
<dbReference type="GO" id="GO:0080019">
    <property type="term" value="F:alcohol-forming very long-chain fatty acyl-CoA reductase activity"/>
    <property type="evidence" value="ECO:0007669"/>
    <property type="project" value="InterPro"/>
</dbReference>
<keyword evidence="3 4" id="KW-0443">Lipid metabolism</keyword>
<dbReference type="InterPro" id="IPR013120">
    <property type="entry name" value="FAR_NAD-bd"/>
</dbReference>
<evidence type="ECO:0000259" key="5">
    <source>
        <dbReference type="Pfam" id="PF03015"/>
    </source>
</evidence>
<evidence type="ECO:0000313" key="8">
    <source>
        <dbReference type="Proteomes" id="UP000712600"/>
    </source>
</evidence>
<feature type="domain" description="Thioester reductase (TE)" evidence="6">
    <location>
        <begin position="17"/>
        <end position="324"/>
    </location>
</feature>
<evidence type="ECO:0000256" key="2">
    <source>
        <dbReference type="ARBA" id="ARBA00022516"/>
    </source>
</evidence>
<dbReference type="EMBL" id="QGKX02001521">
    <property type="protein sequence ID" value="KAF3508226.1"/>
    <property type="molecule type" value="Genomic_DNA"/>
</dbReference>
<dbReference type="Proteomes" id="UP000712600">
    <property type="component" value="Unassembled WGS sequence"/>
</dbReference>
<dbReference type="Gene3D" id="3.40.50.720">
    <property type="entry name" value="NAD(P)-binding Rossmann-like Domain"/>
    <property type="match status" value="1"/>
</dbReference>
<dbReference type="PANTHER" id="PTHR11011">
    <property type="entry name" value="MALE STERILITY PROTEIN 2-RELATED"/>
    <property type="match status" value="1"/>
</dbReference>
<gene>
    <name evidence="7" type="ORF">F2Q69_00006235</name>
</gene>
<sequence length="533" mass="59929">MMEFNCVQFLQNKTILVTGATGFLAKVFVEKILRVQPNVKKLYLVVRASDSEAAMKRLRAEVFEKDLFKVLRENIGEENLNTLLSEKVVPVAGDISTDCFGVKDSNLRERMQKEIDIVVNVAATTNFDERYDVGLEINTFGALNVLNFAKKCVKAQLLLHVSTVVYVSLAYVCGEKSGLLREKPFAMEEIRNEAGHQLDINFEMDLMKKRLKELHDQDCSDEDITLSMKELGMERAKLHGWPNTYVFTKSMGEMLIGNHRESLPLVIIRPTMITSTLSEPFPGWIEGLRHYELGYSKGGITSGVKIAFVIISGSKIILLTVDSVIVAYGKGVLKCFLVDVNSVCDMIPVDMVANAMITATATHAGGSGVHMVYHVGSSHQNPVTFGEIHEISVRYFTKSPLRSRNGSLIAVSKVRLISTMALFSLYMTLRFKLPLQLLKLIDIIYPWRSGDKYGDKNHKINMVMRLVELYEPYVLFKGIFDDRNTKSLCANQKEDETKTSKGSMFDFDPKGINWGDYLTSVHIPGLITHVLKK</sequence>
<dbReference type="GO" id="GO:0102965">
    <property type="term" value="F:alcohol-forming long-chain fatty acyl-CoA reductase activity"/>
    <property type="evidence" value="ECO:0007669"/>
    <property type="project" value="UniProtKB-EC"/>
</dbReference>